<organism evidence="1 2">
    <name type="scientific">Tanacetum coccineum</name>
    <dbReference type="NCBI Taxonomy" id="301880"/>
    <lineage>
        <taxon>Eukaryota</taxon>
        <taxon>Viridiplantae</taxon>
        <taxon>Streptophyta</taxon>
        <taxon>Embryophyta</taxon>
        <taxon>Tracheophyta</taxon>
        <taxon>Spermatophyta</taxon>
        <taxon>Magnoliopsida</taxon>
        <taxon>eudicotyledons</taxon>
        <taxon>Gunneridae</taxon>
        <taxon>Pentapetalae</taxon>
        <taxon>asterids</taxon>
        <taxon>campanulids</taxon>
        <taxon>Asterales</taxon>
        <taxon>Asteraceae</taxon>
        <taxon>Asteroideae</taxon>
        <taxon>Anthemideae</taxon>
        <taxon>Anthemidinae</taxon>
        <taxon>Tanacetum</taxon>
    </lineage>
</organism>
<dbReference type="Proteomes" id="UP001151760">
    <property type="component" value="Unassembled WGS sequence"/>
</dbReference>
<reference evidence="1" key="1">
    <citation type="journal article" date="2022" name="Int. J. Mol. Sci.">
        <title>Draft Genome of Tanacetum Coccineum: Genomic Comparison of Closely Related Tanacetum-Family Plants.</title>
        <authorList>
            <person name="Yamashiro T."/>
            <person name="Shiraishi A."/>
            <person name="Nakayama K."/>
            <person name="Satake H."/>
        </authorList>
    </citation>
    <scope>NUCLEOTIDE SEQUENCE</scope>
</reference>
<name>A0ABQ5J976_9ASTR</name>
<protein>
    <submittedName>
        <fullName evidence="1">Uncharacterized protein</fullName>
    </submittedName>
</protein>
<dbReference type="EMBL" id="BQNB010021601">
    <property type="protein sequence ID" value="GJU08113.1"/>
    <property type="molecule type" value="Genomic_DNA"/>
</dbReference>
<comment type="caution">
    <text evidence="1">The sequence shown here is derived from an EMBL/GenBank/DDBJ whole genome shotgun (WGS) entry which is preliminary data.</text>
</comment>
<sequence>MVYVHSATGVASHLVAYTRERKGGYFWPSAAKSISNVCSAYHQWYQVHHGEHISSSYPFRMEGFGASGSGRTTSKKKVRSSHSFYQNEGSACIVPDKRITEHAHEVKAIGCDTKLLGENQGWSLSKNNEV</sequence>
<accession>A0ABQ5J976</accession>
<keyword evidence="2" id="KW-1185">Reference proteome</keyword>
<evidence type="ECO:0000313" key="2">
    <source>
        <dbReference type="Proteomes" id="UP001151760"/>
    </source>
</evidence>
<gene>
    <name evidence="1" type="ORF">Tco_1124543</name>
</gene>
<evidence type="ECO:0000313" key="1">
    <source>
        <dbReference type="EMBL" id="GJU08113.1"/>
    </source>
</evidence>
<reference evidence="1" key="2">
    <citation type="submission" date="2022-01" db="EMBL/GenBank/DDBJ databases">
        <authorList>
            <person name="Yamashiro T."/>
            <person name="Shiraishi A."/>
            <person name="Satake H."/>
            <person name="Nakayama K."/>
        </authorList>
    </citation>
    <scope>NUCLEOTIDE SEQUENCE</scope>
</reference>
<proteinExistence type="predicted"/>